<gene>
    <name evidence="4" type="ORF">BJ508DRAFT_335879</name>
</gene>
<name>A0A3N4HD60_ASCIM</name>
<dbReference type="Proteomes" id="UP000275078">
    <property type="component" value="Unassembled WGS sequence"/>
</dbReference>
<protein>
    <recommendedName>
        <fullName evidence="3">C2H2-type domain-containing protein</fullName>
    </recommendedName>
</protein>
<dbReference type="GO" id="GO:0008270">
    <property type="term" value="F:zinc ion binding"/>
    <property type="evidence" value="ECO:0007669"/>
    <property type="project" value="UniProtKB-KW"/>
</dbReference>
<evidence type="ECO:0000313" key="5">
    <source>
        <dbReference type="Proteomes" id="UP000275078"/>
    </source>
</evidence>
<organism evidence="4 5">
    <name type="scientific">Ascobolus immersus RN42</name>
    <dbReference type="NCBI Taxonomy" id="1160509"/>
    <lineage>
        <taxon>Eukaryota</taxon>
        <taxon>Fungi</taxon>
        <taxon>Dikarya</taxon>
        <taxon>Ascomycota</taxon>
        <taxon>Pezizomycotina</taxon>
        <taxon>Pezizomycetes</taxon>
        <taxon>Pezizales</taxon>
        <taxon>Ascobolaceae</taxon>
        <taxon>Ascobolus</taxon>
    </lineage>
</organism>
<evidence type="ECO:0000256" key="2">
    <source>
        <dbReference type="SAM" id="MobiDB-lite"/>
    </source>
</evidence>
<keyword evidence="1" id="KW-0479">Metal-binding</keyword>
<sequence>MLDLLCVPDEAGEILCALDLERVDESRRGKTENPFTSTARPRPVDTDDRNVYTIKAYFQSGAEFMRRHCLPAVNPSVKDIEEAEAYLSVYEYLEHKLCSLLKEGDIKYIARLEVPNCRIIQDKWHGSQKCCIVVTLYGGKIVLGHSSLFGTFADETTRVRARDIVNDIIIPWLDRQRKEQIKEAWGRIKQSLIEEANGGRIPTLDTGDRNTVGLPPFSSLVAGHSDFPPAQPPYVAHGAQHHIPAMSQQSNPDPKLRYPLPNAPNHQGNQAPPPTPAHIQQQNPVPQMFQQNTPVWQPQFTQPQPQAPHPSYPAARIPNYHVNHGMQPTPDHTAPFPTVGGWNVEPGRKHPRYPGPALAPGPVYLPMQQPQQQTSNQRVQPQTGGLVGPQPLHWQSAGNPAQQYTCNEISKSDYYAVCGQKFSSAVLLEEHKRGHYGFWNIKR</sequence>
<feature type="region of interest" description="Disordered" evidence="2">
    <location>
        <begin position="242"/>
        <end position="280"/>
    </location>
</feature>
<accession>A0A3N4HD60</accession>
<evidence type="ECO:0000256" key="1">
    <source>
        <dbReference type="PROSITE-ProRule" id="PRU00042"/>
    </source>
</evidence>
<evidence type="ECO:0000259" key="3">
    <source>
        <dbReference type="PROSITE" id="PS50157"/>
    </source>
</evidence>
<dbReference type="PROSITE" id="PS50157">
    <property type="entry name" value="ZINC_FINGER_C2H2_2"/>
    <property type="match status" value="1"/>
</dbReference>
<proteinExistence type="predicted"/>
<evidence type="ECO:0000313" key="4">
    <source>
        <dbReference type="EMBL" id="RPA71587.1"/>
    </source>
</evidence>
<keyword evidence="1" id="KW-0863">Zinc-finger</keyword>
<keyword evidence="5" id="KW-1185">Reference proteome</keyword>
<feature type="domain" description="C2H2-type" evidence="3">
    <location>
        <begin position="404"/>
        <end position="437"/>
    </location>
</feature>
<reference evidence="4 5" key="1">
    <citation type="journal article" date="2018" name="Nat. Ecol. Evol.">
        <title>Pezizomycetes genomes reveal the molecular basis of ectomycorrhizal truffle lifestyle.</title>
        <authorList>
            <person name="Murat C."/>
            <person name="Payen T."/>
            <person name="Noel B."/>
            <person name="Kuo A."/>
            <person name="Morin E."/>
            <person name="Chen J."/>
            <person name="Kohler A."/>
            <person name="Krizsan K."/>
            <person name="Balestrini R."/>
            <person name="Da Silva C."/>
            <person name="Montanini B."/>
            <person name="Hainaut M."/>
            <person name="Levati E."/>
            <person name="Barry K.W."/>
            <person name="Belfiori B."/>
            <person name="Cichocki N."/>
            <person name="Clum A."/>
            <person name="Dockter R.B."/>
            <person name="Fauchery L."/>
            <person name="Guy J."/>
            <person name="Iotti M."/>
            <person name="Le Tacon F."/>
            <person name="Lindquist E.A."/>
            <person name="Lipzen A."/>
            <person name="Malagnac F."/>
            <person name="Mello A."/>
            <person name="Molinier V."/>
            <person name="Miyauchi S."/>
            <person name="Poulain J."/>
            <person name="Riccioni C."/>
            <person name="Rubini A."/>
            <person name="Sitrit Y."/>
            <person name="Splivallo R."/>
            <person name="Traeger S."/>
            <person name="Wang M."/>
            <person name="Zifcakova L."/>
            <person name="Wipf D."/>
            <person name="Zambonelli A."/>
            <person name="Paolocci F."/>
            <person name="Nowrousian M."/>
            <person name="Ottonello S."/>
            <person name="Baldrian P."/>
            <person name="Spatafora J.W."/>
            <person name="Henrissat B."/>
            <person name="Nagy L.G."/>
            <person name="Aury J.M."/>
            <person name="Wincker P."/>
            <person name="Grigoriev I.V."/>
            <person name="Bonfante P."/>
            <person name="Martin F.M."/>
        </authorList>
    </citation>
    <scope>NUCLEOTIDE SEQUENCE [LARGE SCALE GENOMIC DNA]</scope>
    <source>
        <strain evidence="4 5">RN42</strain>
    </source>
</reference>
<dbReference type="AlphaFoldDB" id="A0A3N4HD60"/>
<keyword evidence="1" id="KW-0862">Zinc</keyword>
<dbReference type="EMBL" id="ML119915">
    <property type="protein sequence ID" value="RPA71587.1"/>
    <property type="molecule type" value="Genomic_DNA"/>
</dbReference>
<dbReference type="InterPro" id="IPR013087">
    <property type="entry name" value="Znf_C2H2_type"/>
</dbReference>